<comment type="caution">
    <text evidence="1">The sequence shown here is derived from an EMBL/GenBank/DDBJ whole genome shotgun (WGS) entry which is preliminary data.</text>
</comment>
<gene>
    <name evidence="1" type="ORF">EYF80_004534</name>
</gene>
<evidence type="ECO:0000313" key="2">
    <source>
        <dbReference type="Proteomes" id="UP000314294"/>
    </source>
</evidence>
<sequence>MEGAIHKLLSSNRRQVSKEEQQLNLQSAVSFPLRLLSKPLSAVLTETGRETGRCCPWCYHHRSYFSWSALAELQLTVSRLLFVPPHRSPAERSPSAVLTLLL</sequence>
<dbReference type="AlphaFoldDB" id="A0A4Z2J5N8"/>
<organism evidence="1 2">
    <name type="scientific">Liparis tanakae</name>
    <name type="common">Tanaka's snailfish</name>
    <dbReference type="NCBI Taxonomy" id="230148"/>
    <lineage>
        <taxon>Eukaryota</taxon>
        <taxon>Metazoa</taxon>
        <taxon>Chordata</taxon>
        <taxon>Craniata</taxon>
        <taxon>Vertebrata</taxon>
        <taxon>Euteleostomi</taxon>
        <taxon>Actinopterygii</taxon>
        <taxon>Neopterygii</taxon>
        <taxon>Teleostei</taxon>
        <taxon>Neoteleostei</taxon>
        <taxon>Acanthomorphata</taxon>
        <taxon>Eupercaria</taxon>
        <taxon>Perciformes</taxon>
        <taxon>Cottioidei</taxon>
        <taxon>Cottales</taxon>
        <taxon>Liparidae</taxon>
        <taxon>Liparis</taxon>
    </lineage>
</organism>
<evidence type="ECO:0000313" key="1">
    <source>
        <dbReference type="EMBL" id="TNN85184.1"/>
    </source>
</evidence>
<proteinExistence type="predicted"/>
<accession>A0A4Z2J5N8</accession>
<reference evidence="1 2" key="1">
    <citation type="submission" date="2019-03" db="EMBL/GenBank/DDBJ databases">
        <title>First draft genome of Liparis tanakae, snailfish: a comprehensive survey of snailfish specific genes.</title>
        <authorList>
            <person name="Kim W."/>
            <person name="Song I."/>
            <person name="Jeong J.-H."/>
            <person name="Kim D."/>
            <person name="Kim S."/>
            <person name="Ryu S."/>
            <person name="Song J.Y."/>
            <person name="Lee S.K."/>
        </authorList>
    </citation>
    <scope>NUCLEOTIDE SEQUENCE [LARGE SCALE GENOMIC DNA]</scope>
    <source>
        <tissue evidence="1">Muscle</tissue>
    </source>
</reference>
<name>A0A4Z2J5N8_9TELE</name>
<protein>
    <submittedName>
        <fullName evidence="1">Uncharacterized protein</fullName>
    </submittedName>
</protein>
<keyword evidence="2" id="KW-1185">Reference proteome</keyword>
<dbReference type="EMBL" id="SRLO01000022">
    <property type="protein sequence ID" value="TNN85184.1"/>
    <property type="molecule type" value="Genomic_DNA"/>
</dbReference>
<dbReference type="Proteomes" id="UP000314294">
    <property type="component" value="Unassembled WGS sequence"/>
</dbReference>